<dbReference type="STRING" id="743299.Acife_3184"/>
<name>G0JLT4_9PROT</name>
<sequence>MKFIYASICETGSRSSNEDAIGVWRPSDDCLLAAVADGLGGMGGGHFASAIAIEFIDKTLAINANPSENLFGIAELIHSEIRKKQLYGDDFKAMATTLSAVYLGSEGLRGVHCGDTRVMVARGQGIKRLTKDHTDVARFYEQGKITKSEYRDYPRKNILYSALGGKKDPEIQKFCFSIESGDWILLTSDGVHGRISMTEFRDIANISGGPDEYVTSLRNLLDRKGVSDNFSAVVVHVVSE</sequence>
<protein>
    <submittedName>
        <fullName evidence="2">Protein serine/threonine phosphatase</fullName>
    </submittedName>
</protein>
<organism evidence="2 3">
    <name type="scientific">Acidithiobacillus ferrivorans SS3</name>
    <dbReference type="NCBI Taxonomy" id="743299"/>
    <lineage>
        <taxon>Bacteria</taxon>
        <taxon>Pseudomonadati</taxon>
        <taxon>Pseudomonadota</taxon>
        <taxon>Acidithiobacillia</taxon>
        <taxon>Acidithiobacillales</taxon>
        <taxon>Acidithiobacillaceae</taxon>
        <taxon>Acidithiobacillus</taxon>
    </lineage>
</organism>
<evidence type="ECO:0000259" key="1">
    <source>
        <dbReference type="PROSITE" id="PS51746"/>
    </source>
</evidence>
<gene>
    <name evidence="2" type="ORF">Acife_3184</name>
</gene>
<dbReference type="SMART" id="SM00332">
    <property type="entry name" value="PP2Cc"/>
    <property type="match status" value="1"/>
</dbReference>
<dbReference type="eggNOG" id="COG0631">
    <property type="taxonomic scope" value="Bacteria"/>
</dbReference>
<dbReference type="PROSITE" id="PS51746">
    <property type="entry name" value="PPM_2"/>
    <property type="match status" value="1"/>
</dbReference>
<accession>G0JLT4</accession>
<dbReference type="InterPro" id="IPR036457">
    <property type="entry name" value="PPM-type-like_dom_sf"/>
</dbReference>
<dbReference type="KEGG" id="afi:Acife_3184"/>
<proteinExistence type="predicted"/>
<dbReference type="SMART" id="SM00331">
    <property type="entry name" value="PP2C_SIG"/>
    <property type="match status" value="1"/>
</dbReference>
<dbReference type="HOGENOM" id="CLU_034545_4_1_6"/>
<evidence type="ECO:0000313" key="3">
    <source>
        <dbReference type="Proteomes" id="UP000009220"/>
    </source>
</evidence>
<reference evidence="2 3" key="1">
    <citation type="journal article" date="2011" name="J. Bacteriol.">
        <title>Draft genome of the psychrotolerant acidophile Acidithiobacillus ferrivorans SS3.</title>
        <authorList>
            <person name="Liljeqvist M."/>
            <person name="Valdes J."/>
            <person name="Holmes D.S."/>
            <person name="Dopson M."/>
        </authorList>
    </citation>
    <scope>NUCLEOTIDE SEQUENCE [LARGE SCALE GENOMIC DNA]</scope>
    <source>
        <strain evidence="2 3">SS3</strain>
    </source>
</reference>
<dbReference type="CDD" id="cd00143">
    <property type="entry name" value="PP2Cc"/>
    <property type="match status" value="1"/>
</dbReference>
<dbReference type="Gene3D" id="3.60.40.10">
    <property type="entry name" value="PPM-type phosphatase domain"/>
    <property type="match status" value="1"/>
</dbReference>
<dbReference type="EMBL" id="CP002985">
    <property type="protein sequence ID" value="AEM49246.1"/>
    <property type="molecule type" value="Genomic_DNA"/>
</dbReference>
<dbReference type="SUPFAM" id="SSF81606">
    <property type="entry name" value="PP2C-like"/>
    <property type="match status" value="1"/>
</dbReference>
<evidence type="ECO:0000313" key="2">
    <source>
        <dbReference type="EMBL" id="AEM49246.1"/>
    </source>
</evidence>
<dbReference type="RefSeq" id="WP_014030475.1">
    <property type="nucleotide sequence ID" value="NC_015942.1"/>
</dbReference>
<dbReference type="InterPro" id="IPR001932">
    <property type="entry name" value="PPM-type_phosphatase-like_dom"/>
</dbReference>
<dbReference type="Proteomes" id="UP000009220">
    <property type="component" value="Chromosome"/>
</dbReference>
<feature type="domain" description="PPM-type phosphatase" evidence="1">
    <location>
        <begin position="2"/>
        <end position="237"/>
    </location>
</feature>
<dbReference type="AlphaFoldDB" id="G0JLT4"/>
<dbReference type="Pfam" id="PF13672">
    <property type="entry name" value="PP2C_2"/>
    <property type="match status" value="1"/>
</dbReference>